<gene>
    <name evidence="4" type="ORF">ERS852471_01846</name>
</gene>
<evidence type="ECO:0000256" key="2">
    <source>
        <dbReference type="SAM" id="Coils"/>
    </source>
</evidence>
<reference evidence="4 5" key="1">
    <citation type="submission" date="2015-09" db="EMBL/GenBank/DDBJ databases">
        <authorList>
            <consortium name="Pathogen Informatics"/>
        </authorList>
    </citation>
    <scope>NUCLEOTIDE SEQUENCE [LARGE SCALE GENOMIC DNA]</scope>
    <source>
        <strain evidence="4 5">2789STDY5834856</strain>
    </source>
</reference>
<evidence type="ECO:0000256" key="1">
    <source>
        <dbReference type="ARBA" id="ARBA00009108"/>
    </source>
</evidence>
<comment type="similarity">
    <text evidence="1">Belongs to the UPF0749 family.</text>
</comment>
<dbReference type="Gene3D" id="3.30.70.1880">
    <property type="entry name" value="Protein of unknown function DUF881"/>
    <property type="match status" value="1"/>
</dbReference>
<evidence type="ECO:0000256" key="3">
    <source>
        <dbReference type="SAM" id="Phobius"/>
    </source>
</evidence>
<keyword evidence="3" id="KW-0472">Membrane</keyword>
<organism evidence="4 5">
    <name type="scientific">Clostridium disporicum</name>
    <dbReference type="NCBI Taxonomy" id="84024"/>
    <lineage>
        <taxon>Bacteria</taxon>
        <taxon>Bacillati</taxon>
        <taxon>Bacillota</taxon>
        <taxon>Clostridia</taxon>
        <taxon>Eubacteriales</taxon>
        <taxon>Clostridiaceae</taxon>
        <taxon>Clostridium</taxon>
    </lineage>
</organism>
<name>A0A174GDK9_9CLOT</name>
<dbReference type="AlphaFoldDB" id="A0A174GDK9"/>
<feature type="coiled-coil region" evidence="2">
    <location>
        <begin position="40"/>
        <end position="91"/>
    </location>
</feature>
<evidence type="ECO:0000313" key="5">
    <source>
        <dbReference type="Proteomes" id="UP000095594"/>
    </source>
</evidence>
<dbReference type="OrthoDB" id="9776196at2"/>
<dbReference type="RefSeq" id="WP_055265885.1">
    <property type="nucleotide sequence ID" value="NZ_CABIXQ010000011.1"/>
</dbReference>
<evidence type="ECO:0000313" key="4">
    <source>
        <dbReference type="EMBL" id="CUO59228.1"/>
    </source>
</evidence>
<dbReference type="Proteomes" id="UP000095594">
    <property type="component" value="Unassembled WGS sequence"/>
</dbReference>
<dbReference type="EMBL" id="CYZX01000011">
    <property type="protein sequence ID" value="CUO59228.1"/>
    <property type="molecule type" value="Genomic_DNA"/>
</dbReference>
<proteinExistence type="inferred from homology"/>
<dbReference type="PANTHER" id="PTHR37313:SF2">
    <property type="entry name" value="UPF0749 PROTEIN YLXX"/>
    <property type="match status" value="1"/>
</dbReference>
<accession>A0A174GDK9</accession>
<dbReference type="Pfam" id="PF05949">
    <property type="entry name" value="DUF881"/>
    <property type="match status" value="1"/>
</dbReference>
<keyword evidence="3" id="KW-1133">Transmembrane helix</keyword>
<sequence>MKKIISQLVVAIVCAILGFLLTYQFKMLRLQEDAKSTAQNQDILYQIEALKKEKEELSETNKTLSEEIKRLEEVAAEEGALENEIKKQLDNARMHLGLLDVKGSGIVITITPKTTIFGENTTDSTVGISEEELIHIINLLWYSRAEAISVNDIRITPQTGIKTSGRSISIGTVGLVDPKSKIVIKAIGDKAKLNVGVSYGNSLAYGALKNYSVETKTSDDIVINKTTQSLRNEYIKPVQ</sequence>
<dbReference type="InterPro" id="IPR010273">
    <property type="entry name" value="DUF881"/>
</dbReference>
<dbReference type="PANTHER" id="PTHR37313">
    <property type="entry name" value="UPF0749 PROTEIN RV1825"/>
    <property type="match status" value="1"/>
</dbReference>
<feature type="transmembrane region" description="Helical" evidence="3">
    <location>
        <begin position="6"/>
        <end position="25"/>
    </location>
</feature>
<keyword evidence="3" id="KW-0812">Transmembrane</keyword>
<protein>
    <submittedName>
        <fullName evidence="4">Division initiation protein</fullName>
    </submittedName>
</protein>
<keyword evidence="2" id="KW-0175">Coiled coil</keyword>